<accession>A4CNY3</accession>
<dbReference type="eggNOG" id="COG3350">
    <property type="taxonomic scope" value="Bacteria"/>
</dbReference>
<dbReference type="EMBL" id="CP001712">
    <property type="protein sequence ID" value="EAR14600.1"/>
    <property type="molecule type" value="Genomic_DNA"/>
</dbReference>
<dbReference type="Proteomes" id="UP000009049">
    <property type="component" value="Chromosome"/>
</dbReference>
<evidence type="ECO:0000313" key="2">
    <source>
        <dbReference type="EMBL" id="EAR14600.1"/>
    </source>
</evidence>
<protein>
    <recommendedName>
        <fullName evidence="1">YHS domain-containing protein</fullName>
    </recommendedName>
</protein>
<evidence type="ECO:0000259" key="1">
    <source>
        <dbReference type="Pfam" id="PF04945"/>
    </source>
</evidence>
<dbReference type="Pfam" id="PF04945">
    <property type="entry name" value="YHS"/>
    <property type="match status" value="1"/>
</dbReference>
<dbReference type="InterPro" id="IPR007029">
    <property type="entry name" value="YHS_dom"/>
</dbReference>
<dbReference type="AlphaFoldDB" id="A4CNY3"/>
<dbReference type="HOGENOM" id="CLU_087914_2_1_10"/>
<dbReference type="KEGG" id="rbi:RB2501_00951"/>
<proteinExistence type="predicted"/>
<dbReference type="STRING" id="313596.RB2501_00951"/>
<name>A4CNY3_ROBBH</name>
<reference evidence="2 3" key="1">
    <citation type="journal article" date="2009" name="J. Bacteriol.">
        <title>Complete genome sequence of Robiginitalea biformata HTCC2501.</title>
        <authorList>
            <person name="Oh H.M."/>
            <person name="Giovannoni S.J."/>
            <person name="Lee K."/>
            <person name="Ferriera S."/>
            <person name="Johnson J."/>
            <person name="Cho J.C."/>
        </authorList>
    </citation>
    <scope>NUCLEOTIDE SEQUENCE [LARGE SCALE GENOMIC DNA]</scope>
    <source>
        <strain evidence="3">ATCC BAA-864 / HTCC2501 / KCTC 12146</strain>
    </source>
</reference>
<evidence type="ECO:0000313" key="3">
    <source>
        <dbReference type="Proteomes" id="UP000009049"/>
    </source>
</evidence>
<organism evidence="2 3">
    <name type="scientific">Robiginitalea biformata (strain ATCC BAA-864 / DSM 15991 / KCTC 12146 / HTCC2501)</name>
    <dbReference type="NCBI Taxonomy" id="313596"/>
    <lineage>
        <taxon>Bacteria</taxon>
        <taxon>Pseudomonadati</taxon>
        <taxon>Bacteroidota</taxon>
        <taxon>Flavobacteriia</taxon>
        <taxon>Flavobacteriales</taxon>
        <taxon>Flavobacteriaceae</taxon>
        <taxon>Robiginitalea</taxon>
    </lineage>
</organism>
<sequence>MFCGLWAVAQPDAAGWINQEDGVAIQGYDLVSYTRGTPVRGTPEFSHDYQGVRFLFTTERNMHLFQAMPEQYIPAYGGWCAYAMGKSGDRVAVDPETYKMVDGRLMLFNRTRLNNPLKKWNRDEERLLRQADANWSQFYPDGP</sequence>
<gene>
    <name evidence="2" type="ordered locus">RB2501_00951</name>
</gene>
<feature type="domain" description="YHS" evidence="1">
    <location>
        <begin position="33"/>
        <end position="75"/>
    </location>
</feature>
<keyword evidence="3" id="KW-1185">Reference proteome</keyword>
<dbReference type="NCBIfam" id="NF041384">
    <property type="entry name" value="YHS_seleno_dom"/>
    <property type="match status" value="1"/>
</dbReference>